<evidence type="ECO:0000313" key="2">
    <source>
        <dbReference type="Proteomes" id="UP000297703"/>
    </source>
</evidence>
<name>A0A4D9DHH5_9SAUR</name>
<gene>
    <name evidence="1" type="ORF">DR999_PMT22743</name>
</gene>
<sequence>MKQCSKQNPGWKVIYLKTEPEINTEAPYQQWPHLLKPQHVNYSDSYGKTEFSLQILPAVKILCLRPPRSQCSGSHNYNAAVARWICNQNTTPSQLHMYQFFSFKVKKITIINGRCSV</sequence>
<protein>
    <submittedName>
        <fullName evidence="1">Citrate synthase</fullName>
    </submittedName>
</protein>
<dbReference type="Proteomes" id="UP000297703">
    <property type="component" value="Unassembled WGS sequence"/>
</dbReference>
<evidence type="ECO:0000313" key="1">
    <source>
        <dbReference type="EMBL" id="TFJ95627.1"/>
    </source>
</evidence>
<comment type="caution">
    <text evidence="1">The sequence shown here is derived from an EMBL/GenBank/DDBJ whole genome shotgun (WGS) entry which is preliminary data.</text>
</comment>
<reference evidence="1 2" key="1">
    <citation type="submission" date="2019-04" db="EMBL/GenBank/DDBJ databases">
        <title>Draft genome of the big-headed turtle Platysternon megacephalum.</title>
        <authorList>
            <person name="Gong S."/>
        </authorList>
    </citation>
    <scope>NUCLEOTIDE SEQUENCE [LARGE SCALE GENOMIC DNA]</scope>
    <source>
        <strain evidence="1">DO16091913</strain>
        <tissue evidence="1">Muscle</tissue>
    </source>
</reference>
<dbReference type="AlphaFoldDB" id="A0A4D9DHH5"/>
<accession>A0A4D9DHH5</accession>
<organism evidence="1 2">
    <name type="scientific">Platysternon megacephalum</name>
    <name type="common">big-headed turtle</name>
    <dbReference type="NCBI Taxonomy" id="55544"/>
    <lineage>
        <taxon>Eukaryota</taxon>
        <taxon>Metazoa</taxon>
        <taxon>Chordata</taxon>
        <taxon>Craniata</taxon>
        <taxon>Vertebrata</taxon>
        <taxon>Euteleostomi</taxon>
        <taxon>Archelosauria</taxon>
        <taxon>Testudinata</taxon>
        <taxon>Testudines</taxon>
        <taxon>Cryptodira</taxon>
        <taxon>Durocryptodira</taxon>
        <taxon>Testudinoidea</taxon>
        <taxon>Platysternidae</taxon>
        <taxon>Platysternon</taxon>
    </lineage>
</organism>
<proteinExistence type="predicted"/>
<reference evidence="1 2" key="2">
    <citation type="submission" date="2019-04" db="EMBL/GenBank/DDBJ databases">
        <title>The genome sequence of big-headed turtle.</title>
        <authorList>
            <person name="Gong S."/>
        </authorList>
    </citation>
    <scope>NUCLEOTIDE SEQUENCE [LARGE SCALE GENOMIC DNA]</scope>
    <source>
        <strain evidence="1">DO16091913</strain>
        <tissue evidence="1">Muscle</tissue>
    </source>
</reference>
<keyword evidence="2" id="KW-1185">Reference proteome</keyword>
<dbReference type="EMBL" id="QXTE01003226">
    <property type="protein sequence ID" value="TFJ95627.1"/>
    <property type="molecule type" value="Genomic_DNA"/>
</dbReference>